<proteinExistence type="predicted"/>
<evidence type="ECO:0000313" key="2">
    <source>
        <dbReference type="EMBL" id="KKT48542.1"/>
    </source>
</evidence>
<dbReference type="Proteomes" id="UP000034172">
    <property type="component" value="Unassembled WGS sequence"/>
</dbReference>
<feature type="transmembrane region" description="Helical" evidence="1">
    <location>
        <begin position="7"/>
        <end position="29"/>
    </location>
</feature>
<dbReference type="EMBL" id="LCIE01000025">
    <property type="protein sequence ID" value="KKT48542.1"/>
    <property type="molecule type" value="Genomic_DNA"/>
</dbReference>
<organism evidence="2 3">
    <name type="scientific">Candidatus Collierbacteria bacterium GW2011_GWC2_44_18</name>
    <dbReference type="NCBI Taxonomy" id="1618392"/>
    <lineage>
        <taxon>Bacteria</taxon>
        <taxon>Candidatus Collieribacteriota</taxon>
    </lineage>
</organism>
<gene>
    <name evidence="2" type="ORF">UW41_C0025G0013</name>
</gene>
<reference evidence="2 3" key="1">
    <citation type="journal article" date="2015" name="Nature">
        <title>rRNA introns, odd ribosomes, and small enigmatic genomes across a large radiation of phyla.</title>
        <authorList>
            <person name="Brown C.T."/>
            <person name="Hug L.A."/>
            <person name="Thomas B.C."/>
            <person name="Sharon I."/>
            <person name="Castelle C.J."/>
            <person name="Singh A."/>
            <person name="Wilkins M.J."/>
            <person name="Williams K.H."/>
            <person name="Banfield J.F."/>
        </authorList>
    </citation>
    <scope>NUCLEOTIDE SEQUENCE [LARGE SCALE GENOMIC DNA]</scope>
</reference>
<evidence type="ECO:0000313" key="3">
    <source>
        <dbReference type="Proteomes" id="UP000034172"/>
    </source>
</evidence>
<sequence>MIKCMSIGVVFYGWGGAGGVVVAGAGLLLPGAGGTGGGATVGWMVTRAAEKEVLVMGSAE</sequence>
<accession>A0A0G1JX93</accession>
<keyword evidence="1" id="KW-1133">Transmembrane helix</keyword>
<name>A0A0G1JX93_9BACT</name>
<protein>
    <submittedName>
        <fullName evidence="2">Uncharacterized protein</fullName>
    </submittedName>
</protein>
<dbReference type="AlphaFoldDB" id="A0A0G1JX93"/>
<keyword evidence="1" id="KW-0472">Membrane</keyword>
<comment type="caution">
    <text evidence="2">The sequence shown here is derived from an EMBL/GenBank/DDBJ whole genome shotgun (WGS) entry which is preliminary data.</text>
</comment>
<dbReference type="STRING" id="1618392.UW41_C0025G0013"/>
<evidence type="ECO:0000256" key="1">
    <source>
        <dbReference type="SAM" id="Phobius"/>
    </source>
</evidence>
<keyword evidence="1" id="KW-0812">Transmembrane</keyword>